<dbReference type="GO" id="GO:0016620">
    <property type="term" value="F:oxidoreductase activity, acting on the aldehyde or oxo group of donors, NAD or NADP as acceptor"/>
    <property type="evidence" value="ECO:0007669"/>
    <property type="project" value="InterPro"/>
</dbReference>
<reference evidence="6" key="1">
    <citation type="submission" date="2019-12" db="EMBL/GenBank/DDBJ databases">
        <title>Actinomadura physcomitrii sp. nov., a novel actinomycete isolated from moss [Physcomitrium sphaericum (Ludw) Fuernr].</title>
        <authorList>
            <person name="Zhuang X."/>
        </authorList>
    </citation>
    <scope>NUCLEOTIDE SEQUENCE [LARGE SCALE GENOMIC DNA]</scope>
    <source>
        <strain evidence="6">LD22</strain>
    </source>
</reference>
<dbReference type="InterPro" id="IPR015590">
    <property type="entry name" value="Aldehyde_DH_dom"/>
</dbReference>
<feature type="active site" evidence="3">
    <location>
        <position position="235"/>
    </location>
</feature>
<dbReference type="FunFam" id="3.40.605.10:FF:000007">
    <property type="entry name" value="NAD/NADP-dependent betaine aldehyde dehydrogenase"/>
    <property type="match status" value="1"/>
</dbReference>
<dbReference type="InterPro" id="IPR044086">
    <property type="entry name" value="LUC3-like"/>
</dbReference>
<dbReference type="Pfam" id="PF00171">
    <property type="entry name" value="Aldedh"/>
    <property type="match status" value="1"/>
</dbReference>
<dbReference type="EMBL" id="WBMS02000016">
    <property type="protein sequence ID" value="MWA02923.1"/>
    <property type="molecule type" value="Genomic_DNA"/>
</dbReference>
<organism evidence="6 7">
    <name type="scientific">Actinomadura physcomitrii</name>
    <dbReference type="NCBI Taxonomy" id="2650748"/>
    <lineage>
        <taxon>Bacteria</taxon>
        <taxon>Bacillati</taxon>
        <taxon>Actinomycetota</taxon>
        <taxon>Actinomycetes</taxon>
        <taxon>Streptosporangiales</taxon>
        <taxon>Thermomonosporaceae</taxon>
        <taxon>Actinomadura</taxon>
    </lineage>
</organism>
<protein>
    <submittedName>
        <fullName evidence="6">Aldehyde dehydrogenase family protein</fullName>
    </submittedName>
</protein>
<dbReference type="PROSITE" id="PS00070">
    <property type="entry name" value="ALDEHYDE_DEHYDR_CYS"/>
    <property type="match status" value="1"/>
</dbReference>
<evidence type="ECO:0000313" key="6">
    <source>
        <dbReference type="EMBL" id="MWA02923.1"/>
    </source>
</evidence>
<evidence type="ECO:0000256" key="1">
    <source>
        <dbReference type="ARBA" id="ARBA00009986"/>
    </source>
</evidence>
<dbReference type="AlphaFoldDB" id="A0A6I4MB84"/>
<keyword evidence="7" id="KW-1185">Reference proteome</keyword>
<evidence type="ECO:0000259" key="5">
    <source>
        <dbReference type="Pfam" id="PF00171"/>
    </source>
</evidence>
<feature type="domain" description="Aldehyde dehydrogenase" evidence="5">
    <location>
        <begin position="12"/>
        <end position="456"/>
    </location>
</feature>
<name>A0A6I4MB84_9ACTN</name>
<evidence type="ECO:0000256" key="3">
    <source>
        <dbReference type="PROSITE-ProRule" id="PRU10007"/>
    </source>
</evidence>
<dbReference type="SUPFAM" id="SSF53720">
    <property type="entry name" value="ALDH-like"/>
    <property type="match status" value="1"/>
</dbReference>
<dbReference type="InterPro" id="IPR016162">
    <property type="entry name" value="Ald_DH_N"/>
</dbReference>
<sequence>MTIAGEDVDARERMAVLNPATEQVAGECGVCGPELLDRAMEAARGAADAWAADLERRRRALAEIAAAVRREAGELAAVLTAEQGKPLKAALFEVGEVARWFEAFAAMEPAQEELATEDGGHAVVRRVPLGVVAAITPWNFPLLLVGWKAAPALLAGNTMVLKPSPFTPLSTLLLGRVIAAAVPPGVFSAVAGGDDLGARMTGHPVPRKISFTGSVRTGAAVMRAAAEGLKRVTLELGGNDAAIVLDDADPDAVESPLFWGAFANSGQICAGIKRLYVPESLADPILERLVDRAKRTPMGDGTDPAVKLGPIQNRPQFDRVSALTADAVARGGTVAAGGHRLDRPGYFHAPTIVTGVGPGVPLVDEEQFGPVLPVMVYRDVEDAIAAANATEYGLSGSVWSADVDRAARVAGRLDAGTVRVNDHLTFSPRVPFGGRGVSGLGVENGPWGLDEFSDLQVLRTPGPRP</sequence>
<evidence type="ECO:0000256" key="2">
    <source>
        <dbReference type="ARBA" id="ARBA00023002"/>
    </source>
</evidence>
<dbReference type="InterPro" id="IPR029510">
    <property type="entry name" value="Ald_DH_CS_GLU"/>
</dbReference>
<dbReference type="InterPro" id="IPR016163">
    <property type="entry name" value="Ald_DH_C"/>
</dbReference>
<dbReference type="PROSITE" id="PS00687">
    <property type="entry name" value="ALDEHYDE_DEHYDR_GLU"/>
    <property type="match status" value="1"/>
</dbReference>
<dbReference type="Proteomes" id="UP000462055">
    <property type="component" value="Unassembled WGS sequence"/>
</dbReference>
<evidence type="ECO:0000313" key="7">
    <source>
        <dbReference type="Proteomes" id="UP000462055"/>
    </source>
</evidence>
<gene>
    <name evidence="6" type="ORF">F8568_021595</name>
</gene>
<dbReference type="Gene3D" id="3.40.309.10">
    <property type="entry name" value="Aldehyde Dehydrogenase, Chain A, domain 2"/>
    <property type="match status" value="1"/>
</dbReference>
<dbReference type="PANTHER" id="PTHR11699">
    <property type="entry name" value="ALDEHYDE DEHYDROGENASE-RELATED"/>
    <property type="match status" value="1"/>
</dbReference>
<comment type="similarity">
    <text evidence="1 4">Belongs to the aldehyde dehydrogenase family.</text>
</comment>
<dbReference type="CDD" id="cd07106">
    <property type="entry name" value="ALDH_AldA-AAD23400"/>
    <property type="match status" value="1"/>
</dbReference>
<accession>A0A6I4MB84</accession>
<dbReference type="Gene3D" id="3.40.605.10">
    <property type="entry name" value="Aldehyde Dehydrogenase, Chain A, domain 1"/>
    <property type="match status" value="1"/>
</dbReference>
<dbReference type="InterPro" id="IPR016160">
    <property type="entry name" value="Ald_DH_CS_CYS"/>
</dbReference>
<proteinExistence type="inferred from homology"/>
<dbReference type="FunFam" id="3.40.309.10:FF:000009">
    <property type="entry name" value="Aldehyde dehydrogenase A"/>
    <property type="match status" value="1"/>
</dbReference>
<keyword evidence="2 4" id="KW-0560">Oxidoreductase</keyword>
<evidence type="ECO:0000256" key="4">
    <source>
        <dbReference type="RuleBase" id="RU003345"/>
    </source>
</evidence>
<comment type="caution">
    <text evidence="6">The sequence shown here is derived from an EMBL/GenBank/DDBJ whole genome shotgun (WGS) entry which is preliminary data.</text>
</comment>
<dbReference type="InterPro" id="IPR016161">
    <property type="entry name" value="Ald_DH/histidinol_DH"/>
</dbReference>